<protein>
    <submittedName>
        <fullName evidence="1">Uncharacterized protein</fullName>
    </submittedName>
</protein>
<dbReference type="AlphaFoldDB" id="A0A1C7CQ80"/>
<proteinExistence type="predicted"/>
<evidence type="ECO:0000313" key="1">
    <source>
        <dbReference type="EMBL" id="QMF67749.1"/>
    </source>
</evidence>
<organism evidence="1 2">
    <name type="scientific">Escherichia coli</name>
    <dbReference type="NCBI Taxonomy" id="562"/>
    <lineage>
        <taxon>Bacteria</taxon>
        <taxon>Pseudomonadati</taxon>
        <taxon>Pseudomonadota</taxon>
        <taxon>Gammaproteobacteria</taxon>
        <taxon>Enterobacterales</taxon>
        <taxon>Enterobacteriaceae</taxon>
        <taxon>Escherichia</taxon>
    </lineage>
</organism>
<dbReference type="EMBL" id="CP057293">
    <property type="protein sequence ID" value="QMF67749.1"/>
    <property type="molecule type" value="Genomic_DNA"/>
</dbReference>
<dbReference type="Proteomes" id="UP000512322">
    <property type="component" value="Chromosome"/>
</dbReference>
<evidence type="ECO:0000313" key="2">
    <source>
        <dbReference type="Proteomes" id="UP000512322"/>
    </source>
</evidence>
<gene>
    <name evidence="1" type="ORF">HVY77_12660</name>
</gene>
<accession>A0A1C7CQ80</accession>
<dbReference type="RefSeq" id="WP_001033674.1">
    <property type="nucleotide sequence ID" value="NZ_BFRW01000106.1"/>
</dbReference>
<name>A0A1C7CQ80_ECOLX</name>
<sequence length="136" mass="15663">MNKILKLCDWLLCSRLMRTPWPLAGLTLCMFIISMLCGWRSFVLMLLSFAGVVLFSYSASLGNVPFRLLPEVRYRAFGRHIIVWSWVVWALGYFCCVFSTLMMMSPVHPVFWLCGGSCGGLLCLQRYLYGGFPWIR</sequence>
<reference evidence="1 2" key="1">
    <citation type="submission" date="2020-06" db="EMBL/GenBank/DDBJ databases">
        <title>REHAB project genomes.</title>
        <authorList>
            <person name="Shaw L.P."/>
        </authorList>
    </citation>
    <scope>NUCLEOTIDE SEQUENCE [LARGE SCALE GENOMIC DNA]</scope>
    <source>
        <strain evidence="1 2">RHB30-C10</strain>
    </source>
</reference>